<dbReference type="GO" id="GO:0030956">
    <property type="term" value="C:glutamyl-tRNA(Gln) amidotransferase complex"/>
    <property type="evidence" value="ECO:0007669"/>
    <property type="project" value="InterPro"/>
</dbReference>
<comment type="caution">
    <text evidence="9">The sequence shown here is derived from an EMBL/GenBank/DDBJ whole genome shotgun (WGS) entry which is preliminary data.</text>
</comment>
<evidence type="ECO:0000256" key="3">
    <source>
        <dbReference type="ARBA" id="ARBA00022741"/>
    </source>
</evidence>
<evidence type="ECO:0000256" key="6">
    <source>
        <dbReference type="ARBA" id="ARBA00047407"/>
    </source>
</evidence>
<dbReference type="EC" id="6.3.5.7" evidence="7"/>
<evidence type="ECO:0000259" key="8">
    <source>
        <dbReference type="Pfam" id="PF01425"/>
    </source>
</evidence>
<evidence type="ECO:0000313" key="9">
    <source>
        <dbReference type="EMBL" id="OGM27470.1"/>
    </source>
</evidence>
<evidence type="ECO:0000256" key="7">
    <source>
        <dbReference type="HAMAP-Rule" id="MF_00120"/>
    </source>
</evidence>
<reference evidence="9 10" key="1">
    <citation type="journal article" date="2016" name="Nat. Commun.">
        <title>Thousands of microbial genomes shed light on interconnected biogeochemical processes in an aquifer system.</title>
        <authorList>
            <person name="Anantharaman K."/>
            <person name="Brown C.T."/>
            <person name="Hug L.A."/>
            <person name="Sharon I."/>
            <person name="Castelle C.J."/>
            <person name="Probst A.J."/>
            <person name="Thomas B.C."/>
            <person name="Singh A."/>
            <person name="Wilkins M.J."/>
            <person name="Karaoz U."/>
            <person name="Brodie E.L."/>
            <person name="Williams K.H."/>
            <person name="Hubbard S.S."/>
            <person name="Banfield J.F."/>
        </authorList>
    </citation>
    <scope>NUCLEOTIDE SEQUENCE [LARGE SCALE GENOMIC DNA]</scope>
</reference>
<dbReference type="PROSITE" id="PS00571">
    <property type="entry name" value="AMIDASES"/>
    <property type="match status" value="1"/>
</dbReference>
<comment type="subunit">
    <text evidence="7">Heterotrimer of A, B and C subunits.</text>
</comment>
<dbReference type="GO" id="GO:0050567">
    <property type="term" value="F:glutaminyl-tRNA synthase (glutamine-hydrolyzing) activity"/>
    <property type="evidence" value="ECO:0007669"/>
    <property type="project" value="UniProtKB-UniRule"/>
</dbReference>
<dbReference type="InterPro" id="IPR020556">
    <property type="entry name" value="Amidase_CS"/>
</dbReference>
<dbReference type="AlphaFoldDB" id="A0A1F7YJU5"/>
<dbReference type="InterPro" id="IPR036928">
    <property type="entry name" value="AS_sf"/>
</dbReference>
<proteinExistence type="inferred from homology"/>
<comment type="catalytic activity">
    <reaction evidence="6 7">
        <text>L-glutamyl-tRNA(Gln) + L-glutamine + ATP + H2O = L-glutaminyl-tRNA(Gln) + L-glutamate + ADP + phosphate + H(+)</text>
        <dbReference type="Rhea" id="RHEA:17521"/>
        <dbReference type="Rhea" id="RHEA-COMP:9681"/>
        <dbReference type="Rhea" id="RHEA-COMP:9684"/>
        <dbReference type="ChEBI" id="CHEBI:15377"/>
        <dbReference type="ChEBI" id="CHEBI:15378"/>
        <dbReference type="ChEBI" id="CHEBI:29985"/>
        <dbReference type="ChEBI" id="CHEBI:30616"/>
        <dbReference type="ChEBI" id="CHEBI:43474"/>
        <dbReference type="ChEBI" id="CHEBI:58359"/>
        <dbReference type="ChEBI" id="CHEBI:78520"/>
        <dbReference type="ChEBI" id="CHEBI:78521"/>
        <dbReference type="ChEBI" id="CHEBI:456216"/>
        <dbReference type="EC" id="6.3.5.7"/>
    </reaction>
</comment>
<sequence>MIIPLVISELHADLIQSKYSIVDLLNAYFERIESYDKKLNCFITLTKDKAYEEAERCDKILKDSGPDAFKDYPLLGVTVSYKDLFLTQGVRTTAGSRVLENYIPSYSATVVEALENAGSIMIGKTNCDAWAHGASGENSDYGPTKNPWNTDYVPGGSSSGSAAAIAANFSLVATGTDTGGSIRQPASFCGMVGFKPTYGAVSRYGIVAMASSLDSIGHFTRCIDDCERVFSVTKQLDYHDATQANFPKSANLASKPLIGLPKEYFIGGIDAEVKENVLHACEVFTKAGCKIEEISLPHTKYAIDVYYIIQTAEVSSNLGRYDGIRFGNKRDAFGDEAKRRIMLGSYVLSAGYYDAYYLKAMKVRTKIIADFDNVFNKVDALIAPVSPTPAFKIGEKVDNPLSMYLADILTVAANLSGIPAISFPFNATKNGLPLGFQIMGPRFSEDRLFGLAKTFEVSSKYKPKVAAL</sequence>
<evidence type="ECO:0000313" key="10">
    <source>
        <dbReference type="Proteomes" id="UP000179221"/>
    </source>
</evidence>
<dbReference type="NCBIfam" id="TIGR00132">
    <property type="entry name" value="gatA"/>
    <property type="match status" value="1"/>
</dbReference>
<keyword evidence="5 7" id="KW-0648">Protein biosynthesis</keyword>
<name>A0A1F7YJU5_9BACT</name>
<gene>
    <name evidence="7" type="primary">gatA</name>
    <name evidence="9" type="ORF">A2628_01610</name>
</gene>
<evidence type="ECO:0000256" key="5">
    <source>
        <dbReference type="ARBA" id="ARBA00022917"/>
    </source>
</evidence>
<evidence type="ECO:0000256" key="2">
    <source>
        <dbReference type="ARBA" id="ARBA00022598"/>
    </source>
</evidence>
<evidence type="ECO:0000256" key="1">
    <source>
        <dbReference type="ARBA" id="ARBA00008069"/>
    </source>
</evidence>
<organism evidence="9 10">
    <name type="scientific">Candidatus Woesebacteria bacterium RIFCSPHIGHO2_01_FULL_40_22</name>
    <dbReference type="NCBI Taxonomy" id="1802499"/>
    <lineage>
        <taxon>Bacteria</taxon>
        <taxon>Candidatus Woeseibacteriota</taxon>
    </lineage>
</organism>
<dbReference type="HAMAP" id="MF_00120">
    <property type="entry name" value="GatA"/>
    <property type="match status" value="1"/>
</dbReference>
<keyword evidence="3 7" id="KW-0547">Nucleotide-binding</keyword>
<feature type="active site" description="Charge relay system" evidence="7">
    <location>
        <position position="157"/>
    </location>
</feature>
<accession>A0A1F7YJU5</accession>
<feature type="domain" description="Amidase" evidence="8">
    <location>
        <begin position="23"/>
        <end position="448"/>
    </location>
</feature>
<dbReference type="GO" id="GO:0006412">
    <property type="term" value="P:translation"/>
    <property type="evidence" value="ECO:0007669"/>
    <property type="project" value="UniProtKB-UniRule"/>
</dbReference>
<dbReference type="PANTHER" id="PTHR11895:SF151">
    <property type="entry name" value="GLUTAMYL-TRNA(GLN) AMIDOTRANSFERASE SUBUNIT A"/>
    <property type="match status" value="1"/>
</dbReference>
<comment type="similarity">
    <text evidence="1 7">Belongs to the amidase family. GatA subfamily.</text>
</comment>
<dbReference type="PANTHER" id="PTHR11895">
    <property type="entry name" value="TRANSAMIDASE"/>
    <property type="match status" value="1"/>
</dbReference>
<protein>
    <recommendedName>
        <fullName evidence="7">Glutamyl-tRNA(Gln) amidotransferase subunit A</fullName>
        <shortName evidence="7">Glu-ADT subunit A</shortName>
        <ecNumber evidence="7">6.3.5.7</ecNumber>
    </recommendedName>
</protein>
<keyword evidence="2 7" id="KW-0436">Ligase</keyword>
<dbReference type="InterPro" id="IPR023631">
    <property type="entry name" value="Amidase_dom"/>
</dbReference>
<dbReference type="InterPro" id="IPR000120">
    <property type="entry name" value="Amidase"/>
</dbReference>
<comment type="function">
    <text evidence="7">Allows the formation of correctly charged Gln-tRNA(Gln) through the transamidation of misacylated Glu-tRNA(Gln) in organisms which lack glutaminyl-tRNA synthetase. The reaction takes place in the presence of glutamine and ATP through an activated gamma-phospho-Glu-tRNA(Gln).</text>
</comment>
<feature type="active site" description="Acyl-ester intermediate" evidence="7">
    <location>
        <position position="181"/>
    </location>
</feature>
<dbReference type="EMBL" id="MGGL01000004">
    <property type="protein sequence ID" value="OGM27470.1"/>
    <property type="molecule type" value="Genomic_DNA"/>
</dbReference>
<dbReference type="Gene3D" id="3.90.1300.10">
    <property type="entry name" value="Amidase signature (AS) domain"/>
    <property type="match status" value="1"/>
</dbReference>
<evidence type="ECO:0000256" key="4">
    <source>
        <dbReference type="ARBA" id="ARBA00022840"/>
    </source>
</evidence>
<dbReference type="InterPro" id="IPR004412">
    <property type="entry name" value="GatA"/>
</dbReference>
<dbReference type="Pfam" id="PF01425">
    <property type="entry name" value="Amidase"/>
    <property type="match status" value="1"/>
</dbReference>
<dbReference type="SUPFAM" id="SSF75304">
    <property type="entry name" value="Amidase signature (AS) enzymes"/>
    <property type="match status" value="1"/>
</dbReference>
<feature type="active site" description="Charge relay system" evidence="7">
    <location>
        <position position="82"/>
    </location>
</feature>
<keyword evidence="4 7" id="KW-0067">ATP-binding</keyword>
<dbReference type="Proteomes" id="UP000179221">
    <property type="component" value="Unassembled WGS sequence"/>
</dbReference>
<dbReference type="GO" id="GO:0005524">
    <property type="term" value="F:ATP binding"/>
    <property type="evidence" value="ECO:0007669"/>
    <property type="project" value="UniProtKB-KW"/>
</dbReference>